<dbReference type="InterPro" id="IPR012674">
    <property type="entry name" value="Calycin"/>
</dbReference>
<dbReference type="InterPro" id="IPR022272">
    <property type="entry name" value="Lipocalin_CS"/>
</dbReference>
<dbReference type="RefSeq" id="YP_010782517.1">
    <property type="nucleotide sequence ID" value="NC_075039.1"/>
</dbReference>
<reference evidence="5" key="2">
    <citation type="journal article" date="2018" name="Nat. Commun.">
        <title>Tailed giant Tupanvirus possesses the most complete translational apparatus of the known virosphere.</title>
        <authorList>
            <person name="Abrahao J."/>
            <person name="Silva L."/>
            <person name="Silva L.S."/>
            <person name="Khalil J.Y.B."/>
            <person name="Rodrigues R."/>
            <person name="Arantes T."/>
            <person name="Assis F."/>
            <person name="Boratto P."/>
            <person name="Andrade M."/>
            <person name="Kroon E.G."/>
            <person name="Ribeiro B."/>
            <person name="Bergier I."/>
            <person name="Seligmann H."/>
            <person name="Ghigo E."/>
            <person name="Colson P."/>
            <person name="Levasseur A."/>
            <person name="Kroemer G."/>
            <person name="Raoult D."/>
            <person name="La Scola B."/>
        </authorList>
    </citation>
    <scope>NUCLEOTIDE SEQUENCE [LARGE SCALE GENOMIC DNA]</scope>
    <source>
        <strain evidence="5">Soda lake</strain>
    </source>
</reference>
<feature type="transmembrane region" description="Helical" evidence="3">
    <location>
        <begin position="6"/>
        <end position="21"/>
    </location>
</feature>
<keyword evidence="3" id="KW-0812">Transmembrane</keyword>
<organism evidence="5">
    <name type="scientific">Tupanvirus soda lake</name>
    <dbReference type="NCBI Taxonomy" id="2126985"/>
    <lineage>
        <taxon>Viruses</taxon>
        <taxon>Varidnaviria</taxon>
        <taxon>Bamfordvirae</taxon>
        <taxon>Nucleocytoviricota</taxon>
        <taxon>Megaviricetes</taxon>
        <taxon>Imitervirales</taxon>
        <taxon>Mimiviridae</taxon>
        <taxon>Megamimivirinae</taxon>
        <taxon>Tupanvirus</taxon>
        <taxon>Tupanvirus salinum</taxon>
    </lineage>
</organism>
<dbReference type="PROSITE" id="PS00213">
    <property type="entry name" value="LIPOCALIN"/>
    <property type="match status" value="1"/>
</dbReference>
<dbReference type="KEGG" id="vg:80519281"/>
<dbReference type="CDD" id="cd19438">
    <property type="entry name" value="lipocalin_Blc-like"/>
    <property type="match status" value="1"/>
</dbReference>
<dbReference type="GO" id="GO:0006950">
    <property type="term" value="P:response to stress"/>
    <property type="evidence" value="ECO:0007669"/>
    <property type="project" value="UniProtKB-ARBA"/>
</dbReference>
<reference evidence="5" key="1">
    <citation type="submission" date="2017-01" db="EMBL/GenBank/DDBJ databases">
        <authorList>
            <person name="Assis F.L."/>
            <person name="Abrahao J.S."/>
            <person name="Silva L."/>
            <person name="Khalil J.B."/>
            <person name="Rodrigues R."/>
            <person name="Silva L.S."/>
            <person name="Arantes T."/>
            <person name="Boratto P."/>
            <person name="Andrade M."/>
            <person name="Kroon E.G."/>
            <person name="Ribeiro B."/>
            <person name="Bergier I."/>
            <person name="Seligmann H."/>
            <person name="Ghigo E."/>
            <person name="Colson P."/>
            <person name="Levasseur A."/>
            <person name="Raoult D."/>
            <person name="Scola B.L."/>
        </authorList>
    </citation>
    <scope>NUCLEOTIDE SEQUENCE</scope>
    <source>
        <strain evidence="5">Soda lake</strain>
    </source>
</reference>
<evidence type="ECO:0000256" key="3">
    <source>
        <dbReference type="SAM" id="Phobius"/>
    </source>
</evidence>
<keyword evidence="3" id="KW-0472">Membrane</keyword>
<protein>
    <recommendedName>
        <fullName evidence="4">Lipocalin/cytosolic fatty-acid binding domain-containing protein</fullName>
    </recommendedName>
</protein>
<name>A0A6N1NN79_9VIRU</name>
<evidence type="ECO:0000259" key="4">
    <source>
        <dbReference type="Pfam" id="PF08212"/>
    </source>
</evidence>
<proteinExistence type="inferred from homology"/>
<dbReference type="Pfam" id="PF08212">
    <property type="entry name" value="Lipocalin_2"/>
    <property type="match status" value="1"/>
</dbReference>
<dbReference type="InterPro" id="IPR000566">
    <property type="entry name" value="Lipocln_cytosolic_FA-bd_dom"/>
</dbReference>
<evidence type="ECO:0000256" key="1">
    <source>
        <dbReference type="ARBA" id="ARBA00006889"/>
    </source>
</evidence>
<dbReference type="SUPFAM" id="SSF50814">
    <property type="entry name" value="Lipocalins"/>
    <property type="match status" value="1"/>
</dbReference>
<dbReference type="InterPro" id="IPR022271">
    <property type="entry name" value="Lipocalin_ApoD"/>
</dbReference>
<sequence length="195" mass="22227">MSIWTIILIVAIVLIIVYWFNPKQNNGQTNMPNIPITNVDLNKYQGVWYEIARLPTVFQKGCTNTTAIYTLNPNKTIGVTNQCQIGNRVVRVDGIAYPNYGEISSGSNVYPGSFTVIFNNDMLPSNMHLESKKGGDYNVILVDPEYRYALVGTKNRDNLWFLSRTKNMDQVTFNHYVKVAQTLGYRTNNLEFTQL</sequence>
<dbReference type="PANTHER" id="PTHR10612">
    <property type="entry name" value="APOLIPOPROTEIN D"/>
    <property type="match status" value="1"/>
</dbReference>
<evidence type="ECO:0000313" key="5">
    <source>
        <dbReference type="EMBL" id="QKU35834.1"/>
    </source>
</evidence>
<evidence type="ECO:0000256" key="2">
    <source>
        <dbReference type="PIRNR" id="PIRNR036893"/>
    </source>
</evidence>
<dbReference type="PIRSF" id="PIRSF036893">
    <property type="entry name" value="Lipocalin_ApoD"/>
    <property type="match status" value="1"/>
</dbReference>
<keyword evidence="3" id="KW-1133">Transmembrane helix</keyword>
<accession>A0A6N1NN79</accession>
<feature type="domain" description="Lipocalin/cytosolic fatty-acid binding" evidence="4">
    <location>
        <begin position="39"/>
        <end position="193"/>
    </location>
</feature>
<comment type="similarity">
    <text evidence="1 2">Belongs to the calycin superfamily. Lipocalin family.</text>
</comment>
<dbReference type="InterPro" id="IPR047202">
    <property type="entry name" value="Lipocalin_Blc-like_dom"/>
</dbReference>
<dbReference type="PANTHER" id="PTHR10612:SF34">
    <property type="entry name" value="APOLIPOPROTEIN D"/>
    <property type="match status" value="1"/>
</dbReference>
<dbReference type="GeneID" id="80519281"/>
<dbReference type="EMBL" id="KY523104">
    <property type="protein sequence ID" value="QKU35834.1"/>
    <property type="molecule type" value="Genomic_DNA"/>
</dbReference>
<dbReference type="Gene3D" id="2.40.128.20">
    <property type="match status" value="1"/>
</dbReference>